<dbReference type="Proteomes" id="UP000678393">
    <property type="component" value="Unassembled WGS sequence"/>
</dbReference>
<organism evidence="1 2">
    <name type="scientific">Candidula unifasciata</name>
    <dbReference type="NCBI Taxonomy" id="100452"/>
    <lineage>
        <taxon>Eukaryota</taxon>
        <taxon>Metazoa</taxon>
        <taxon>Spiralia</taxon>
        <taxon>Lophotrochozoa</taxon>
        <taxon>Mollusca</taxon>
        <taxon>Gastropoda</taxon>
        <taxon>Heterobranchia</taxon>
        <taxon>Euthyneura</taxon>
        <taxon>Panpulmonata</taxon>
        <taxon>Eupulmonata</taxon>
        <taxon>Stylommatophora</taxon>
        <taxon>Helicina</taxon>
        <taxon>Helicoidea</taxon>
        <taxon>Geomitridae</taxon>
        <taxon>Candidula</taxon>
    </lineage>
</organism>
<dbReference type="AlphaFoldDB" id="A0A8S3Z0D4"/>
<accession>A0A8S3Z0D4</accession>
<gene>
    <name evidence="1" type="ORF">CUNI_LOCUS5624</name>
</gene>
<dbReference type="EMBL" id="CAJHNH020000824">
    <property type="protein sequence ID" value="CAG5120066.1"/>
    <property type="molecule type" value="Genomic_DNA"/>
</dbReference>
<evidence type="ECO:0000313" key="1">
    <source>
        <dbReference type="EMBL" id="CAG5120066.1"/>
    </source>
</evidence>
<reference evidence="1" key="1">
    <citation type="submission" date="2021-04" db="EMBL/GenBank/DDBJ databases">
        <authorList>
            <consortium name="Molecular Ecology Group"/>
        </authorList>
    </citation>
    <scope>NUCLEOTIDE SEQUENCE</scope>
</reference>
<keyword evidence="2" id="KW-1185">Reference proteome</keyword>
<sequence>MQNTVLYAKYCFVCKILFCMQNTVSYKTMYHLKYFIIAHQWRTIWNDCELLVND</sequence>
<feature type="non-terminal residue" evidence="1">
    <location>
        <position position="54"/>
    </location>
</feature>
<comment type="caution">
    <text evidence="1">The sequence shown here is derived from an EMBL/GenBank/DDBJ whole genome shotgun (WGS) entry which is preliminary data.</text>
</comment>
<evidence type="ECO:0000313" key="2">
    <source>
        <dbReference type="Proteomes" id="UP000678393"/>
    </source>
</evidence>
<protein>
    <submittedName>
        <fullName evidence="1">Uncharacterized protein</fullName>
    </submittedName>
</protein>
<name>A0A8S3Z0D4_9EUPU</name>
<proteinExistence type="predicted"/>